<gene>
    <name evidence="1" type="ORF">CKO31_25860</name>
</gene>
<evidence type="ECO:0000313" key="2">
    <source>
        <dbReference type="Proteomes" id="UP000748752"/>
    </source>
</evidence>
<sequence>MLLDQCSLGSQARRIPCRLLGQGIEPERGGLQTREHLVQATAELAQRAIIPAHAFRLGVEVFSKLVDRLLA</sequence>
<reference evidence="1 2" key="1">
    <citation type="journal article" date="2020" name="Microorganisms">
        <title>Osmotic Adaptation and Compatible Solute Biosynthesis of Phototrophic Bacteria as Revealed from Genome Analyses.</title>
        <authorList>
            <person name="Imhoff J.F."/>
            <person name="Rahn T."/>
            <person name="Kunzel S."/>
            <person name="Keller A."/>
            <person name="Neulinger S.C."/>
        </authorList>
    </citation>
    <scope>NUCLEOTIDE SEQUENCE [LARGE SCALE GENOMIC DNA]</scope>
    <source>
        <strain evidence="1 2">DSM 6210</strain>
    </source>
</reference>
<dbReference type="EMBL" id="NRRV01000253">
    <property type="protein sequence ID" value="MBK1634078.1"/>
    <property type="molecule type" value="Genomic_DNA"/>
</dbReference>
<accession>A0ABS1CQV2</accession>
<dbReference type="Proteomes" id="UP000748752">
    <property type="component" value="Unassembled WGS sequence"/>
</dbReference>
<name>A0ABS1CQV2_9GAMM</name>
<organism evidence="1 2">
    <name type="scientific">Thiohalocapsa halophila</name>
    <dbReference type="NCBI Taxonomy" id="69359"/>
    <lineage>
        <taxon>Bacteria</taxon>
        <taxon>Pseudomonadati</taxon>
        <taxon>Pseudomonadota</taxon>
        <taxon>Gammaproteobacteria</taxon>
        <taxon>Chromatiales</taxon>
        <taxon>Chromatiaceae</taxon>
        <taxon>Thiohalocapsa</taxon>
    </lineage>
</organism>
<proteinExistence type="predicted"/>
<evidence type="ECO:0000313" key="1">
    <source>
        <dbReference type="EMBL" id="MBK1634078.1"/>
    </source>
</evidence>
<keyword evidence="2" id="KW-1185">Reference proteome</keyword>
<protein>
    <submittedName>
        <fullName evidence="1">Uncharacterized protein</fullName>
    </submittedName>
</protein>
<comment type="caution">
    <text evidence="1">The sequence shown here is derived from an EMBL/GenBank/DDBJ whole genome shotgun (WGS) entry which is preliminary data.</text>
</comment>